<proteinExistence type="predicted"/>
<dbReference type="InterPro" id="IPR018551">
    <property type="entry name" value="DUF2007"/>
</dbReference>
<gene>
    <name evidence="2" type="ORF">ELE36_15535</name>
</gene>
<dbReference type="InterPro" id="IPR011322">
    <property type="entry name" value="N-reg_PII-like_a/b"/>
</dbReference>
<dbReference type="AlphaFoldDB" id="A0A411HQF3"/>
<sequence>MKIVYRAENIIDAHLVKNALEDAGIPAFVSGYHLTGAMGELPVADLVNVMIGEHDIELAEPVVRAVDAALSEARGSLDEDFDGMPQPA</sequence>
<evidence type="ECO:0000313" key="2">
    <source>
        <dbReference type="EMBL" id="QBB72724.1"/>
    </source>
</evidence>
<evidence type="ECO:0000259" key="1">
    <source>
        <dbReference type="Pfam" id="PF09413"/>
    </source>
</evidence>
<reference evidence="2 3" key="1">
    <citation type="submission" date="2019-01" db="EMBL/GenBank/DDBJ databases">
        <title>Pseudolysobacter antarctica gen. nov., sp. nov., isolated from Fildes Peninsula, Antarctica.</title>
        <authorList>
            <person name="Wei Z."/>
            <person name="Peng F."/>
        </authorList>
    </citation>
    <scope>NUCLEOTIDE SEQUENCE [LARGE SCALE GENOMIC DNA]</scope>
    <source>
        <strain evidence="2 3">AQ6-296</strain>
    </source>
</reference>
<accession>A0A411HQF3</accession>
<feature type="domain" description="DUF2007" evidence="1">
    <location>
        <begin position="1"/>
        <end position="65"/>
    </location>
</feature>
<dbReference type="RefSeq" id="WP_129836927.1">
    <property type="nucleotide sequence ID" value="NZ_CP035704.1"/>
</dbReference>
<keyword evidence="3" id="KW-1185">Reference proteome</keyword>
<dbReference type="SUPFAM" id="SSF54913">
    <property type="entry name" value="GlnB-like"/>
    <property type="match status" value="1"/>
</dbReference>
<organism evidence="2 3">
    <name type="scientific">Pseudolysobacter antarcticus</name>
    <dbReference type="NCBI Taxonomy" id="2511995"/>
    <lineage>
        <taxon>Bacteria</taxon>
        <taxon>Pseudomonadati</taxon>
        <taxon>Pseudomonadota</taxon>
        <taxon>Gammaproteobacteria</taxon>
        <taxon>Lysobacterales</taxon>
        <taxon>Rhodanobacteraceae</taxon>
        <taxon>Pseudolysobacter</taxon>
    </lineage>
</organism>
<evidence type="ECO:0000313" key="3">
    <source>
        <dbReference type="Proteomes" id="UP000291562"/>
    </source>
</evidence>
<protein>
    <submittedName>
        <fullName evidence="2">DUF2007 domain-containing protein</fullName>
    </submittedName>
</protein>
<dbReference type="Proteomes" id="UP000291562">
    <property type="component" value="Chromosome"/>
</dbReference>
<dbReference type="OrthoDB" id="6197669at2"/>
<dbReference type="Pfam" id="PF09413">
    <property type="entry name" value="DUF2007"/>
    <property type="match status" value="1"/>
</dbReference>
<dbReference type="Gene3D" id="3.30.70.790">
    <property type="entry name" value="UreE, C-terminal domain"/>
    <property type="match status" value="1"/>
</dbReference>
<name>A0A411HQF3_9GAMM</name>
<dbReference type="EMBL" id="CP035704">
    <property type="protein sequence ID" value="QBB72724.1"/>
    <property type="molecule type" value="Genomic_DNA"/>
</dbReference>
<dbReference type="KEGG" id="xbc:ELE36_15535"/>